<evidence type="ECO:0000313" key="6">
    <source>
        <dbReference type="EMBL" id="KAI8040275.1"/>
    </source>
</evidence>
<dbReference type="Proteomes" id="UP001059596">
    <property type="component" value="Unassembled WGS sequence"/>
</dbReference>
<proteinExistence type="predicted"/>
<evidence type="ECO:0000256" key="3">
    <source>
        <dbReference type="ARBA" id="ARBA00022806"/>
    </source>
</evidence>
<evidence type="ECO:0000256" key="1">
    <source>
        <dbReference type="ARBA" id="ARBA00022741"/>
    </source>
</evidence>
<name>A0A9P9YP27_9MUSC</name>
<dbReference type="Gene3D" id="3.40.50.300">
    <property type="entry name" value="P-loop containing nucleotide triphosphate hydrolases"/>
    <property type="match status" value="1"/>
</dbReference>
<dbReference type="PANTHER" id="PTHR47959:SF1">
    <property type="entry name" value="ATP-DEPENDENT RNA HELICASE DBPA"/>
    <property type="match status" value="1"/>
</dbReference>
<dbReference type="GO" id="GO:0016787">
    <property type="term" value="F:hydrolase activity"/>
    <property type="evidence" value="ECO:0007669"/>
    <property type="project" value="UniProtKB-KW"/>
</dbReference>
<dbReference type="AlphaFoldDB" id="A0A9P9YP27"/>
<dbReference type="InterPro" id="IPR014001">
    <property type="entry name" value="Helicase_ATP-bd"/>
</dbReference>
<evidence type="ECO:0000256" key="4">
    <source>
        <dbReference type="ARBA" id="ARBA00022840"/>
    </source>
</evidence>
<evidence type="ECO:0000256" key="2">
    <source>
        <dbReference type="ARBA" id="ARBA00022801"/>
    </source>
</evidence>
<comment type="caution">
    <text evidence="6">The sequence shown here is derived from an EMBL/GenBank/DDBJ whole genome shotgun (WGS) entry which is preliminary data.</text>
</comment>
<protein>
    <recommendedName>
        <fullName evidence="5">Helicase ATP-binding domain-containing protein</fullName>
    </recommendedName>
</protein>
<keyword evidence="1" id="KW-0547">Nucleotide-binding</keyword>
<evidence type="ECO:0000313" key="7">
    <source>
        <dbReference type="Proteomes" id="UP001059596"/>
    </source>
</evidence>
<organism evidence="6 7">
    <name type="scientific">Drosophila gunungcola</name>
    <name type="common">fruit fly</name>
    <dbReference type="NCBI Taxonomy" id="103775"/>
    <lineage>
        <taxon>Eukaryota</taxon>
        <taxon>Metazoa</taxon>
        <taxon>Ecdysozoa</taxon>
        <taxon>Arthropoda</taxon>
        <taxon>Hexapoda</taxon>
        <taxon>Insecta</taxon>
        <taxon>Pterygota</taxon>
        <taxon>Neoptera</taxon>
        <taxon>Endopterygota</taxon>
        <taxon>Diptera</taxon>
        <taxon>Brachycera</taxon>
        <taxon>Muscomorpha</taxon>
        <taxon>Ephydroidea</taxon>
        <taxon>Drosophilidae</taxon>
        <taxon>Drosophila</taxon>
        <taxon>Sophophora</taxon>
    </lineage>
</organism>
<dbReference type="SUPFAM" id="SSF52540">
    <property type="entry name" value="P-loop containing nucleoside triphosphate hydrolases"/>
    <property type="match status" value="1"/>
</dbReference>
<keyword evidence="7" id="KW-1185">Reference proteome</keyword>
<keyword evidence="4" id="KW-0067">ATP-binding</keyword>
<sequence length="75" mass="8454">MLTDLLVQSKSGTGKTLIYVIAAMQGFHRTMTRPHALIVVPTRELAIQVEDTFRFLCEYYQDFKPTSFIGGTEVA</sequence>
<dbReference type="GO" id="GO:0003724">
    <property type="term" value="F:RNA helicase activity"/>
    <property type="evidence" value="ECO:0007669"/>
    <property type="project" value="TreeGrafter"/>
</dbReference>
<dbReference type="InterPro" id="IPR050079">
    <property type="entry name" value="DEAD_box_RNA_helicase"/>
</dbReference>
<dbReference type="GO" id="GO:0005524">
    <property type="term" value="F:ATP binding"/>
    <property type="evidence" value="ECO:0007669"/>
    <property type="project" value="UniProtKB-KW"/>
</dbReference>
<dbReference type="InterPro" id="IPR027417">
    <property type="entry name" value="P-loop_NTPase"/>
</dbReference>
<keyword evidence="3" id="KW-0347">Helicase</keyword>
<dbReference type="PANTHER" id="PTHR47959">
    <property type="entry name" value="ATP-DEPENDENT RNA HELICASE RHLE-RELATED"/>
    <property type="match status" value="1"/>
</dbReference>
<dbReference type="GO" id="GO:0005829">
    <property type="term" value="C:cytosol"/>
    <property type="evidence" value="ECO:0007669"/>
    <property type="project" value="TreeGrafter"/>
</dbReference>
<reference evidence="6" key="1">
    <citation type="journal article" date="2023" name="Genome Biol. Evol.">
        <title>Long-read-based Genome Assembly of Drosophila gunungcola Reveals Fewer Chemosensory Genes in Flower-breeding Species.</title>
        <authorList>
            <person name="Negi A."/>
            <person name="Liao B.Y."/>
            <person name="Yeh S.D."/>
        </authorList>
    </citation>
    <scope>NUCLEOTIDE SEQUENCE</scope>
    <source>
        <strain evidence="6">Sukarami</strain>
    </source>
</reference>
<feature type="domain" description="Helicase ATP-binding" evidence="5">
    <location>
        <begin position="1"/>
        <end position="75"/>
    </location>
</feature>
<keyword evidence="2" id="KW-0378">Hydrolase</keyword>
<dbReference type="EMBL" id="JAMKOV010000004">
    <property type="protein sequence ID" value="KAI8040275.1"/>
    <property type="molecule type" value="Genomic_DNA"/>
</dbReference>
<dbReference type="PROSITE" id="PS51192">
    <property type="entry name" value="HELICASE_ATP_BIND_1"/>
    <property type="match status" value="1"/>
</dbReference>
<dbReference type="GO" id="GO:0003676">
    <property type="term" value="F:nucleic acid binding"/>
    <property type="evidence" value="ECO:0007669"/>
    <property type="project" value="InterPro"/>
</dbReference>
<gene>
    <name evidence="6" type="ORF">M5D96_006215</name>
</gene>
<dbReference type="InterPro" id="IPR011545">
    <property type="entry name" value="DEAD/DEAH_box_helicase_dom"/>
</dbReference>
<accession>A0A9P9YP27</accession>
<dbReference type="Pfam" id="PF00270">
    <property type="entry name" value="DEAD"/>
    <property type="match status" value="1"/>
</dbReference>
<evidence type="ECO:0000259" key="5">
    <source>
        <dbReference type="PROSITE" id="PS51192"/>
    </source>
</evidence>